<feature type="compositionally biased region" description="Basic and acidic residues" evidence="1">
    <location>
        <begin position="154"/>
        <end position="168"/>
    </location>
</feature>
<reference evidence="2 3" key="1">
    <citation type="submission" date="2016-03" db="EMBL/GenBank/DDBJ databases">
        <authorList>
            <person name="Heylen K."/>
            <person name="De Vos P."/>
            <person name="Vekeman B."/>
        </authorList>
    </citation>
    <scope>NUCLEOTIDE SEQUENCE [LARGE SCALE GENOMIC DNA]</scope>
    <source>
        <strain evidence="2 3">R-49807</strain>
    </source>
</reference>
<feature type="region of interest" description="Disordered" evidence="1">
    <location>
        <begin position="71"/>
        <end position="407"/>
    </location>
</feature>
<feature type="compositionally biased region" description="Low complexity" evidence="1">
    <location>
        <begin position="119"/>
        <end position="136"/>
    </location>
</feature>
<comment type="caution">
    <text evidence="2">The sequence shown here is derived from an EMBL/GenBank/DDBJ whole genome shotgun (WGS) entry which is preliminary data.</text>
</comment>
<dbReference type="EMBL" id="LUUL01000062">
    <property type="protein sequence ID" value="OAI27743.1"/>
    <property type="molecule type" value="Genomic_DNA"/>
</dbReference>
<organism evidence="2 3">
    <name type="scientific">Methylomonas koyamae</name>
    <dbReference type="NCBI Taxonomy" id="702114"/>
    <lineage>
        <taxon>Bacteria</taxon>
        <taxon>Pseudomonadati</taxon>
        <taxon>Pseudomonadota</taxon>
        <taxon>Gammaproteobacteria</taxon>
        <taxon>Methylococcales</taxon>
        <taxon>Methylococcaceae</taxon>
        <taxon>Methylomonas</taxon>
    </lineage>
</organism>
<accession>A0AA91I5Z4</accession>
<evidence type="ECO:0000256" key="1">
    <source>
        <dbReference type="SAM" id="MobiDB-lite"/>
    </source>
</evidence>
<keyword evidence="3" id="KW-1185">Reference proteome</keyword>
<name>A0AA91I5Z4_9GAMM</name>
<evidence type="ECO:0000313" key="2">
    <source>
        <dbReference type="EMBL" id="OAI27743.1"/>
    </source>
</evidence>
<proteinExistence type="predicted"/>
<sequence length="421" mass="45488">MRRTLLIHLGHWLQSWGNRLVERYQPAGEMPLTPERQPAPPGTAAAPPHWVALVKDEAPWLLEDYAWPDTDAYQTAPGTESQTDPVRRETETDPVAAHAKPSRTVTPAANQAPQPPVSPASAAPLPGRRPPAATAAAHRRSQPQPAPASATPRLHRDEPANPTRRFERSSLPAADAVADANRARPGETARPRQSAGPESEPNPISAKADTPEPATAARQRIESRTPQTPAAGRKQRLLPGAPFGAQPAPGPNPVATEPTPDTRPFAGPAQAEGNPVRQNPPAGRRRLIAQAAQAAPPPRPLPTDPPRIGAARPAHPAAFAHNPPPLARPTLNAAVPAQPVQQRIPQQTEAANPAGWQRQHWPQLPDEAADRAPTQTRHWPELPDQQTATGPQPQQYAEPLARELERNRRLVREQRGLAWNE</sequence>
<evidence type="ECO:0000313" key="3">
    <source>
        <dbReference type="Proteomes" id="UP000077734"/>
    </source>
</evidence>
<dbReference type="RefSeq" id="WP_064026099.1">
    <property type="nucleotide sequence ID" value="NZ_LUUL01000062.1"/>
</dbReference>
<dbReference type="Proteomes" id="UP000077734">
    <property type="component" value="Unassembled WGS sequence"/>
</dbReference>
<feature type="compositionally biased region" description="Basic and acidic residues" evidence="1">
    <location>
        <begin position="181"/>
        <end position="190"/>
    </location>
</feature>
<feature type="compositionally biased region" description="Polar residues" evidence="1">
    <location>
        <begin position="72"/>
        <end position="84"/>
    </location>
</feature>
<feature type="compositionally biased region" description="Polar residues" evidence="1">
    <location>
        <begin position="384"/>
        <end position="395"/>
    </location>
</feature>
<feature type="compositionally biased region" description="Pro residues" evidence="1">
    <location>
        <begin position="295"/>
        <end position="305"/>
    </location>
</feature>
<feature type="compositionally biased region" description="Low complexity" evidence="1">
    <location>
        <begin position="306"/>
        <end position="321"/>
    </location>
</feature>
<protein>
    <submittedName>
        <fullName evidence="2">Uncharacterized protein</fullName>
    </submittedName>
</protein>
<dbReference type="AlphaFoldDB" id="A0AA91I5Z4"/>
<feature type="compositionally biased region" description="Polar residues" evidence="1">
    <location>
        <begin position="339"/>
        <end position="350"/>
    </location>
</feature>
<gene>
    <name evidence="2" type="ORF">A1356_08570</name>
</gene>